<dbReference type="EMBL" id="RJUL01000003">
    <property type="protein sequence ID" value="ROQ28723.1"/>
    <property type="molecule type" value="Genomic_DNA"/>
</dbReference>
<dbReference type="Gene3D" id="2.180.10.10">
    <property type="entry name" value="RHS repeat-associated core"/>
    <property type="match status" value="1"/>
</dbReference>
<accession>A0A3N1PJE6</accession>
<name>A0A3N1PJE6_9GAMM</name>
<gene>
    <name evidence="1" type="ORF">EDC28_103317</name>
</gene>
<dbReference type="AlphaFoldDB" id="A0A3N1PJE6"/>
<sequence length="318" mass="34053">MNGRVYDYNLGRFLSVDPLIQSPTSTQSINPYSYVMNNPLAGTDPTGYCAAATGSHICSNVKATTTQDGGTLKIHLTGGTRKQQQAVVQVISNGVSSAVSALSKAQVTTNEIGGQKQIAQQGGAGQNSEGSSSGTLNQKDALAATTLALPLSRAASATAAIAETAASGAAENVLTFNPVWAAIAAAVYSKSLNEGEDEALGKMRIDSDLDNRNKMPVAVIGETQKRASVMVNALKRSGMNVEVITDVWPKGLLPKNDMPSSLEFNRQWINSVMDRDMIIYDVGYDPTRIRNPSDFYKLERDETRKRSYSLRVGARLKE</sequence>
<reference evidence="1 2" key="1">
    <citation type="submission" date="2018-11" db="EMBL/GenBank/DDBJ databases">
        <title>Genomic Encyclopedia of Type Strains, Phase IV (KMG-IV): sequencing the most valuable type-strain genomes for metagenomic binning, comparative biology and taxonomic classification.</title>
        <authorList>
            <person name="Goeker M."/>
        </authorList>
    </citation>
    <scope>NUCLEOTIDE SEQUENCE [LARGE SCALE GENOMIC DNA]</scope>
    <source>
        <strain evidence="1 2">DSM 21945</strain>
    </source>
</reference>
<protein>
    <submittedName>
        <fullName evidence="1">RHS repeat-associated protein</fullName>
    </submittedName>
</protein>
<dbReference type="Proteomes" id="UP000268033">
    <property type="component" value="Unassembled WGS sequence"/>
</dbReference>
<dbReference type="InterPro" id="IPR022385">
    <property type="entry name" value="Rhs_assc_core"/>
</dbReference>
<proteinExistence type="predicted"/>
<dbReference type="RefSeq" id="WP_280530829.1">
    <property type="nucleotide sequence ID" value="NZ_RJUL01000003.1"/>
</dbReference>
<evidence type="ECO:0000313" key="2">
    <source>
        <dbReference type="Proteomes" id="UP000268033"/>
    </source>
</evidence>
<dbReference type="NCBIfam" id="TIGR03696">
    <property type="entry name" value="Rhs_assc_core"/>
    <property type="match status" value="1"/>
</dbReference>
<comment type="caution">
    <text evidence="1">The sequence shown here is derived from an EMBL/GenBank/DDBJ whole genome shotgun (WGS) entry which is preliminary data.</text>
</comment>
<organism evidence="1 2">
    <name type="scientific">Gallaecimonas pentaromativorans</name>
    <dbReference type="NCBI Taxonomy" id="584787"/>
    <lineage>
        <taxon>Bacteria</taxon>
        <taxon>Pseudomonadati</taxon>
        <taxon>Pseudomonadota</taxon>
        <taxon>Gammaproteobacteria</taxon>
        <taxon>Enterobacterales</taxon>
        <taxon>Gallaecimonadaceae</taxon>
        <taxon>Gallaecimonas</taxon>
    </lineage>
</organism>
<evidence type="ECO:0000313" key="1">
    <source>
        <dbReference type="EMBL" id="ROQ28723.1"/>
    </source>
</evidence>
<keyword evidence="2" id="KW-1185">Reference proteome</keyword>